<evidence type="ECO:0000313" key="1">
    <source>
        <dbReference type="EMBL" id="KAJ9128189.1"/>
    </source>
</evidence>
<name>A0ACC2XXI9_9TREE</name>
<accession>A0ACC2XXI9</accession>
<protein>
    <submittedName>
        <fullName evidence="1">Uncharacterized protein</fullName>
    </submittedName>
</protein>
<sequence length="909" mass="100744">MALESEDPRAFVLAQLKGKGKKRSTATAAAPTPESSVVKKPTSSKLVVAKKQKKKAALAPTKVEEPESAPSDVKRLRQDALEWKLLSAQPEDFEDNFEEDISTLKEDGSSKTTMTRKSDTMTNLFDNEGGMMMLEEVDGVDVVWEEDGKGGKKATLIEAKPKKVKQIPIKAESSKKQKAASIAPGDKMEKPKSNKRKRSDIEADSKDAVKANVDTKDINEESLDDVEMASEGKDEEGTGEEEDEVDDDDEDEEEETATGVKSLSTFERAKNITFDDIQRQAIPLAVHGVMPTAKKNKKGETEADEAEKRDRDIVGVAETGSGKTLAYSLPILNWLLSTDPSTSGEQEQFARRAKARRVLSALVLCPTRELALQVHKHMEQIVVAGEEEEGGLVATEEKVGEEVNKPNVKGKGKGKPMSKVKGTVKAPKQPPLVSIASIVGGLSVQKQKRLLARGCDILVATPGRLWDLGKEDSDLATDIKRIKFLVIDEADRMIETGHFAELEEIVALTERKKGPTQATNADEADPTFKRATREVDLTEARDDMQTFVFSATLSKDLQTNLKRGNWRGRKGKGGKNDLLQRLDFRDTKPALIDISPEGGLVATLRESIVECLNTDKDLYLYYFLLRYPGRSLVFVGSIDGIRRITPLFEMLKVPVYPLHSQLQQKQRLKNLDRFASSSNGVLIATDVAARGLDIPSVDHVIHFQLPRTADAYIHRSGRTARARQDGFSLQMVSPEERGMQKALMKSLGRTNELPELQVEPGFLPKLRERVRIAREIEKAQHAVKKAKHEKSWLQETAEAMDIDLDSDLLSDEESDDEIARSRKKPKQRLRDNVPRLRDELDALLAQPLMARGVSAKYPTSGSRVVIDDLLSATNNPQMLGASTTKAHEVVDARPTLKKVRKFISKKGKK</sequence>
<reference evidence="1" key="1">
    <citation type="submission" date="2023-04" db="EMBL/GenBank/DDBJ databases">
        <title>Draft Genome sequencing of Naganishia species isolated from polar environments using Oxford Nanopore Technology.</title>
        <authorList>
            <person name="Leo P."/>
            <person name="Venkateswaran K."/>
        </authorList>
    </citation>
    <scope>NUCLEOTIDE SEQUENCE</scope>
    <source>
        <strain evidence="1">DBVPG 5303</strain>
    </source>
</reference>
<dbReference type="Proteomes" id="UP001234202">
    <property type="component" value="Unassembled WGS sequence"/>
</dbReference>
<gene>
    <name evidence="1" type="ORF">QFC24_000481</name>
</gene>
<proteinExistence type="predicted"/>
<comment type="caution">
    <text evidence="1">The sequence shown here is derived from an EMBL/GenBank/DDBJ whole genome shotgun (WGS) entry which is preliminary data.</text>
</comment>
<organism evidence="1 2">
    <name type="scientific">Naganishia onofrii</name>
    <dbReference type="NCBI Taxonomy" id="1851511"/>
    <lineage>
        <taxon>Eukaryota</taxon>
        <taxon>Fungi</taxon>
        <taxon>Dikarya</taxon>
        <taxon>Basidiomycota</taxon>
        <taxon>Agaricomycotina</taxon>
        <taxon>Tremellomycetes</taxon>
        <taxon>Filobasidiales</taxon>
        <taxon>Filobasidiaceae</taxon>
        <taxon>Naganishia</taxon>
    </lineage>
</organism>
<keyword evidence="2" id="KW-1185">Reference proteome</keyword>
<evidence type="ECO:0000313" key="2">
    <source>
        <dbReference type="Proteomes" id="UP001234202"/>
    </source>
</evidence>
<dbReference type="EMBL" id="JASBWV010000001">
    <property type="protein sequence ID" value="KAJ9128189.1"/>
    <property type="molecule type" value="Genomic_DNA"/>
</dbReference>